<proteinExistence type="inferred from homology"/>
<dbReference type="EMBL" id="JBHRTQ010000001">
    <property type="protein sequence ID" value="MFC3172744.1"/>
    <property type="molecule type" value="Genomic_DNA"/>
</dbReference>
<dbReference type="RefSeq" id="WP_379508141.1">
    <property type="nucleotide sequence ID" value="NZ_JBHRTQ010000001.1"/>
</dbReference>
<gene>
    <name evidence="2" type="ORF">ACFOD9_00615</name>
</gene>
<dbReference type="CDD" id="cd06558">
    <property type="entry name" value="crotonase-like"/>
    <property type="match status" value="1"/>
</dbReference>
<dbReference type="PANTHER" id="PTHR43459:SF1">
    <property type="entry name" value="EG:BACN32G11.4 PROTEIN"/>
    <property type="match status" value="1"/>
</dbReference>
<name>A0ABV7IJ82_9SPHN</name>
<evidence type="ECO:0000313" key="3">
    <source>
        <dbReference type="Proteomes" id="UP001595604"/>
    </source>
</evidence>
<protein>
    <submittedName>
        <fullName evidence="2">Enoyl-CoA hydratase-related protein</fullName>
    </submittedName>
</protein>
<dbReference type="Gene3D" id="3.90.226.10">
    <property type="entry name" value="2-enoyl-CoA Hydratase, Chain A, domain 1"/>
    <property type="match status" value="1"/>
</dbReference>
<dbReference type="InterPro" id="IPR029045">
    <property type="entry name" value="ClpP/crotonase-like_dom_sf"/>
</dbReference>
<sequence>MDEERTLLVERLGAVSRLTINRPEQMNAFTEDMVLAIPRLLEAEIAAGARAIILTGAGGNFCSGASIGSGGGSGGPPIAIQDKMDHYYAPLARFLADMPVPLVTAVNGAAAGGGAALALAGDYIVAGRGSYVMLAFARIGLVPDIGATWLVAQACGRVRTLKLALLADKLPAEEALAAGLVSEVVDDEAVAGRAEEVAARLAAMPTRTLGAIRRQVRVALEAGLDATLAAEGANQAMVAQTRDFREGVAAFKEKRKPVFTGE</sequence>
<dbReference type="Gene3D" id="1.10.12.10">
    <property type="entry name" value="Lyase 2-enoyl-coa Hydratase, Chain A, domain 2"/>
    <property type="match status" value="1"/>
</dbReference>
<comment type="caution">
    <text evidence="2">The sequence shown here is derived from an EMBL/GenBank/DDBJ whole genome shotgun (WGS) entry which is preliminary data.</text>
</comment>
<dbReference type="Pfam" id="PF00378">
    <property type="entry name" value="ECH_1"/>
    <property type="match status" value="1"/>
</dbReference>
<dbReference type="PANTHER" id="PTHR43459">
    <property type="entry name" value="ENOYL-COA HYDRATASE"/>
    <property type="match status" value="1"/>
</dbReference>
<evidence type="ECO:0000256" key="1">
    <source>
        <dbReference type="ARBA" id="ARBA00005254"/>
    </source>
</evidence>
<keyword evidence="3" id="KW-1185">Reference proteome</keyword>
<accession>A0ABV7IJ82</accession>
<comment type="similarity">
    <text evidence="1">Belongs to the enoyl-CoA hydratase/isomerase family.</text>
</comment>
<dbReference type="InterPro" id="IPR014748">
    <property type="entry name" value="Enoyl-CoA_hydra_C"/>
</dbReference>
<dbReference type="InterPro" id="IPR001753">
    <property type="entry name" value="Enoyl-CoA_hydra/iso"/>
</dbReference>
<evidence type="ECO:0000313" key="2">
    <source>
        <dbReference type="EMBL" id="MFC3172744.1"/>
    </source>
</evidence>
<dbReference type="SUPFAM" id="SSF52096">
    <property type="entry name" value="ClpP/crotonase"/>
    <property type="match status" value="1"/>
</dbReference>
<reference evidence="3" key="1">
    <citation type="journal article" date="2019" name="Int. J. Syst. Evol. Microbiol.">
        <title>The Global Catalogue of Microorganisms (GCM) 10K type strain sequencing project: providing services to taxonomists for standard genome sequencing and annotation.</title>
        <authorList>
            <consortium name="The Broad Institute Genomics Platform"/>
            <consortium name="The Broad Institute Genome Sequencing Center for Infectious Disease"/>
            <person name="Wu L."/>
            <person name="Ma J."/>
        </authorList>
    </citation>
    <scope>NUCLEOTIDE SEQUENCE [LARGE SCALE GENOMIC DNA]</scope>
    <source>
        <strain evidence="3">KCTC 42984</strain>
    </source>
</reference>
<dbReference type="Proteomes" id="UP001595604">
    <property type="component" value="Unassembled WGS sequence"/>
</dbReference>
<organism evidence="2 3">
    <name type="scientific">Novosphingobium bradum</name>
    <dbReference type="NCBI Taxonomy" id="1737444"/>
    <lineage>
        <taxon>Bacteria</taxon>
        <taxon>Pseudomonadati</taxon>
        <taxon>Pseudomonadota</taxon>
        <taxon>Alphaproteobacteria</taxon>
        <taxon>Sphingomonadales</taxon>
        <taxon>Sphingomonadaceae</taxon>
        <taxon>Novosphingobium</taxon>
    </lineage>
</organism>